<dbReference type="GO" id="GO:0008270">
    <property type="term" value="F:zinc ion binding"/>
    <property type="evidence" value="ECO:0007669"/>
    <property type="project" value="UniProtKB-KW"/>
</dbReference>
<keyword evidence="3" id="KW-1133">Transmembrane helix</keyword>
<proteinExistence type="predicted"/>
<evidence type="ECO:0000313" key="6">
    <source>
        <dbReference type="Proteomes" id="UP000193560"/>
    </source>
</evidence>
<gene>
    <name evidence="5" type="ORF">BCR42DRAFT_486549</name>
</gene>
<feature type="region of interest" description="Disordered" evidence="2">
    <location>
        <begin position="86"/>
        <end position="127"/>
    </location>
</feature>
<keyword evidence="3" id="KW-0812">Transmembrane</keyword>
<feature type="compositionally biased region" description="Polar residues" evidence="2">
    <location>
        <begin position="160"/>
        <end position="173"/>
    </location>
</feature>
<organism evidence="5 6">
    <name type="scientific">Absidia repens</name>
    <dbReference type="NCBI Taxonomy" id="90262"/>
    <lineage>
        <taxon>Eukaryota</taxon>
        <taxon>Fungi</taxon>
        <taxon>Fungi incertae sedis</taxon>
        <taxon>Mucoromycota</taxon>
        <taxon>Mucoromycotina</taxon>
        <taxon>Mucoromycetes</taxon>
        <taxon>Mucorales</taxon>
        <taxon>Cunninghamellaceae</taxon>
        <taxon>Absidia</taxon>
    </lineage>
</organism>
<keyword evidence="6" id="KW-1185">Reference proteome</keyword>
<dbReference type="Proteomes" id="UP000193560">
    <property type="component" value="Unassembled WGS sequence"/>
</dbReference>
<evidence type="ECO:0000256" key="3">
    <source>
        <dbReference type="SAM" id="Phobius"/>
    </source>
</evidence>
<dbReference type="Gene3D" id="4.10.1000.40">
    <property type="match status" value="1"/>
</dbReference>
<reference evidence="5 6" key="1">
    <citation type="submission" date="2016-07" db="EMBL/GenBank/DDBJ databases">
        <title>Pervasive Adenine N6-methylation of Active Genes in Fungi.</title>
        <authorList>
            <consortium name="DOE Joint Genome Institute"/>
            <person name="Mondo S.J."/>
            <person name="Dannebaum R.O."/>
            <person name="Kuo R.C."/>
            <person name="Labutti K."/>
            <person name="Haridas S."/>
            <person name="Kuo A."/>
            <person name="Salamov A."/>
            <person name="Ahrendt S.R."/>
            <person name="Lipzen A."/>
            <person name="Sullivan W."/>
            <person name="Andreopoulos W.B."/>
            <person name="Clum A."/>
            <person name="Lindquist E."/>
            <person name="Daum C."/>
            <person name="Ramamoorthy G.K."/>
            <person name="Gryganskyi A."/>
            <person name="Culley D."/>
            <person name="Magnuson J.K."/>
            <person name="James T.Y."/>
            <person name="O'Malley M.A."/>
            <person name="Stajich J.E."/>
            <person name="Spatafora J.W."/>
            <person name="Visel A."/>
            <person name="Grigoriev I.V."/>
        </authorList>
    </citation>
    <scope>NUCLEOTIDE SEQUENCE [LARGE SCALE GENOMIC DNA]</scope>
    <source>
        <strain evidence="5 6">NRRL 1336</strain>
    </source>
</reference>
<keyword evidence="3" id="KW-0472">Membrane</keyword>
<feature type="region of interest" description="Disordered" evidence="2">
    <location>
        <begin position="154"/>
        <end position="216"/>
    </location>
</feature>
<feature type="region of interest" description="Disordered" evidence="2">
    <location>
        <begin position="646"/>
        <end position="684"/>
    </location>
</feature>
<feature type="compositionally biased region" description="Basic and acidic residues" evidence="2">
    <location>
        <begin position="190"/>
        <end position="200"/>
    </location>
</feature>
<feature type="compositionally biased region" description="Polar residues" evidence="2">
    <location>
        <begin position="563"/>
        <end position="575"/>
    </location>
</feature>
<feature type="region of interest" description="Disordered" evidence="2">
    <location>
        <begin position="558"/>
        <end position="578"/>
    </location>
</feature>
<dbReference type="EMBL" id="MCGE01000002">
    <property type="protein sequence ID" value="ORZ24249.1"/>
    <property type="molecule type" value="Genomic_DNA"/>
</dbReference>
<feature type="zinc finger region" description="C3H1-type" evidence="1">
    <location>
        <begin position="611"/>
        <end position="640"/>
    </location>
</feature>
<feature type="domain" description="C3H1-type" evidence="4">
    <location>
        <begin position="611"/>
        <end position="640"/>
    </location>
</feature>
<feature type="transmembrane region" description="Helical" evidence="3">
    <location>
        <begin position="20"/>
        <end position="37"/>
    </location>
</feature>
<dbReference type="STRING" id="90262.A0A1X2IY34"/>
<evidence type="ECO:0000259" key="4">
    <source>
        <dbReference type="PROSITE" id="PS50103"/>
    </source>
</evidence>
<dbReference type="InterPro" id="IPR000571">
    <property type="entry name" value="Znf_CCCH"/>
</dbReference>
<evidence type="ECO:0000313" key="5">
    <source>
        <dbReference type="EMBL" id="ORZ24249.1"/>
    </source>
</evidence>
<comment type="caution">
    <text evidence="5">The sequence shown here is derived from an EMBL/GenBank/DDBJ whole genome shotgun (WGS) entry which is preliminary data.</text>
</comment>
<dbReference type="AlphaFoldDB" id="A0A1X2IY34"/>
<name>A0A1X2IY34_9FUNG</name>
<keyword evidence="1" id="KW-0862">Zinc</keyword>
<keyword evidence="1" id="KW-0479">Metal-binding</keyword>
<dbReference type="OrthoDB" id="438553at2759"/>
<feature type="compositionally biased region" description="Low complexity" evidence="2">
    <location>
        <begin position="113"/>
        <end position="126"/>
    </location>
</feature>
<evidence type="ECO:0000256" key="2">
    <source>
        <dbReference type="SAM" id="MobiDB-lite"/>
    </source>
</evidence>
<accession>A0A1X2IY34</accession>
<feature type="compositionally biased region" description="Basic and acidic residues" evidence="2">
    <location>
        <begin position="98"/>
        <end position="108"/>
    </location>
</feature>
<sequence>MDSVLNSAMEAFEVLSLGPIELVVLLAVIVISLCYLFSKVNAPANHKVNNTTRSINNSTVCQKQRGINDQVSPSTVDRSMLDQALLNPLDNSSTGPSSDDHDEHDKFVPDFLSDASSTTTDSDATAVGTAEHLSTKEQHAAMDDNADLVDEKTRTMDVKPTTNNASQNKSQGTEQDKQEDESDNKMACSPKDDQPIDRHIPTSNTLSTDSADEHAPVRSMDPLADTQQTALQSVTENLDDAETDQLDVKNTNDVSVCNPAVIPESGATKKDATDADADNIVGEDEEHQSRTVLVVDTNDYTTPAPPVDEGNNVTELVDTMKDTVTEPTQPSDEEATMDLASQRLDDGEHNDNPSIDAPTTESVTVEEVAAEIPSTTTEPVIATEAPASTVMENSGVVACDQDMNTAELTSTTHTGALDVSETEVIMTTTTRSVTIGLDSEKEEQKCMDTVVKTDDVKKINTCLVEESCTVVAETLVDDCNAQVKHDDQVCDETSTMQSNNTGMDNDDYNITTRGIDNEENGQCTNKDTSLTIENILPQMNPTIATTMDVVTTTSVQSTNTFSHSPTTLFSNPTNKPKQDMSRIERIGQQRQPYIPLYKSRCTFWPGCTNNHCKYYHPFIECRNGKTCEFGKKCVFLHPKDYNDYQKHVSRQKKNKSNSDGMNGKKQQKQDTRQVGQLKMEENRS</sequence>
<dbReference type="PROSITE" id="PS50103">
    <property type="entry name" value="ZF_C3H1"/>
    <property type="match status" value="1"/>
</dbReference>
<evidence type="ECO:0000256" key="1">
    <source>
        <dbReference type="PROSITE-ProRule" id="PRU00723"/>
    </source>
</evidence>
<keyword evidence="1" id="KW-0863">Zinc-finger</keyword>
<protein>
    <recommendedName>
        <fullName evidence="4">C3H1-type domain-containing protein</fullName>
    </recommendedName>
</protein>